<gene>
    <name evidence="4" type="primary">107367364</name>
</gene>
<reference evidence="5" key="1">
    <citation type="submission" date="2011-08" db="EMBL/GenBank/DDBJ databases">
        <authorList>
            <person name="Rombauts S."/>
        </authorList>
    </citation>
    <scope>NUCLEOTIDE SEQUENCE</scope>
    <source>
        <strain evidence="5">London</strain>
    </source>
</reference>
<proteinExistence type="predicted"/>
<feature type="domain" description="FAS1" evidence="3">
    <location>
        <begin position="643"/>
        <end position="779"/>
    </location>
</feature>
<dbReference type="HOGENOM" id="CLU_353867_0_0_1"/>
<evidence type="ECO:0000256" key="2">
    <source>
        <dbReference type="SAM" id="SignalP"/>
    </source>
</evidence>
<dbReference type="GO" id="GO:0031012">
    <property type="term" value="C:extracellular matrix"/>
    <property type="evidence" value="ECO:0007669"/>
    <property type="project" value="TreeGrafter"/>
</dbReference>
<feature type="region of interest" description="Disordered" evidence="1">
    <location>
        <begin position="131"/>
        <end position="199"/>
    </location>
</feature>
<dbReference type="OMA" id="PDDRDWC"/>
<accession>T1JQR5</accession>
<dbReference type="eggNOG" id="KOG1437">
    <property type="taxonomic scope" value="Eukaryota"/>
</dbReference>
<feature type="compositionally biased region" description="Low complexity" evidence="1">
    <location>
        <begin position="162"/>
        <end position="176"/>
    </location>
</feature>
<feature type="region of interest" description="Disordered" evidence="1">
    <location>
        <begin position="378"/>
        <end position="442"/>
    </location>
</feature>
<dbReference type="SUPFAM" id="SSF82153">
    <property type="entry name" value="FAS1 domain"/>
    <property type="match status" value="2"/>
</dbReference>
<feature type="compositionally biased region" description="Low complexity" evidence="1">
    <location>
        <begin position="48"/>
        <end position="58"/>
    </location>
</feature>
<evidence type="ECO:0000313" key="4">
    <source>
        <dbReference type="EnsemblMetazoa" id="tetur01g04200.1"/>
    </source>
</evidence>
<feature type="signal peptide" evidence="2">
    <location>
        <begin position="1"/>
        <end position="19"/>
    </location>
</feature>
<dbReference type="InterPro" id="IPR000782">
    <property type="entry name" value="FAS1_domain"/>
</dbReference>
<feature type="chain" id="PRO_5004579888" description="FAS1 domain-containing protein" evidence="2">
    <location>
        <begin position="20"/>
        <end position="794"/>
    </location>
</feature>
<dbReference type="AlphaFoldDB" id="T1JQR5"/>
<feature type="compositionally biased region" description="Polar residues" evidence="1">
    <location>
        <begin position="403"/>
        <end position="424"/>
    </location>
</feature>
<feature type="compositionally biased region" description="Polar residues" evidence="1">
    <location>
        <begin position="380"/>
        <end position="389"/>
    </location>
</feature>
<dbReference type="KEGG" id="tut:107367364"/>
<name>T1JQR5_TETUR</name>
<dbReference type="PANTHER" id="PTHR10900">
    <property type="entry name" value="PERIOSTIN-RELATED"/>
    <property type="match status" value="1"/>
</dbReference>
<feature type="compositionally biased region" description="Polar residues" evidence="1">
    <location>
        <begin position="177"/>
        <end position="199"/>
    </location>
</feature>
<keyword evidence="2" id="KW-0732">Signal</keyword>
<dbReference type="EMBL" id="CAEY01000440">
    <property type="status" value="NOT_ANNOTATED_CDS"/>
    <property type="molecule type" value="Genomic_DNA"/>
</dbReference>
<protein>
    <recommendedName>
        <fullName evidence="3">FAS1 domain-containing protein</fullName>
    </recommendedName>
</protein>
<evidence type="ECO:0000259" key="3">
    <source>
        <dbReference type="PROSITE" id="PS50213"/>
    </source>
</evidence>
<dbReference type="GO" id="GO:0007155">
    <property type="term" value="P:cell adhesion"/>
    <property type="evidence" value="ECO:0007669"/>
    <property type="project" value="TreeGrafter"/>
</dbReference>
<dbReference type="GO" id="GO:0030198">
    <property type="term" value="P:extracellular matrix organization"/>
    <property type="evidence" value="ECO:0007669"/>
    <property type="project" value="TreeGrafter"/>
</dbReference>
<evidence type="ECO:0000313" key="5">
    <source>
        <dbReference type="Proteomes" id="UP000015104"/>
    </source>
</evidence>
<dbReference type="EnsemblMetazoa" id="tetur01g04200.1">
    <property type="protein sequence ID" value="tetur01g04200.1"/>
    <property type="gene ID" value="tetur01g04200"/>
</dbReference>
<dbReference type="GO" id="GO:0050839">
    <property type="term" value="F:cell adhesion molecule binding"/>
    <property type="evidence" value="ECO:0007669"/>
    <property type="project" value="TreeGrafter"/>
</dbReference>
<keyword evidence="5" id="KW-1185">Reference proteome</keyword>
<sequence length="794" mass="87194">MFLQATLTFFISFVSLVHCVSHSINLPSKRPWTPLPVSHSRQVNHQASSSPLVLPSSPSSTVYLPEKKSSDVTFETNGKTYSIESSHFPTPIIEHHPNGATVGLDLPDSNIRLLLDIDQLGGKPVAQHIGLKVVEKNKKKQSQQSTDHKSEAVKMNHRQTLTSSSNSYGSSAASTSQNHQPQKGSLTASSSPQLTTVSRSSKIVSIPISTNYKIGYIRSNDLHSAIHHQIVHGKGGNQVSVLSANYANQLLHNHHRVNPSTFESNVLNKDKSNQGGFTSPRLEQGSFKPIESYSNQMNKFDGQVKINNTNSSIKRLNIVSTSKVALSSPVAAIKSKARINGPRETEQIKESLQQQQVNDEQINQNDFNESDMQIKFDAPTTISTNSRNQRSPKKLDKFEDVSEPTSTLNSGSSLDTSNDISNADQGFDNDDDDENNGESENITEDFNSRINNHKQDENKSAFDSEVIGKLTSVTNPPVNINSKLMRGSFSCETITESFTSSTDSSLDSIARSLGADMLLNLIPSSQSILQTLIDASTSGYTLFLPSNEALAKLPSTLINRWKSDSTALNTLWSSHFIDSQITLENLKSMNEVSLKSGSNQLQFGIFRNETYTVNGQPISIGNQRAPNNGIIHVIEGVLYPSADKDIMTTLKVCNKFDGFVTLAMGTGLASVLSRGGPYTVFVPSNEALQKIPEKDLQLVRSNMTALKDMLAYHVVPGLYYSSHLMDGQFINSLQSSLPIKVGVRVDRCSRRLVEVNMSPVYGTDIPASNGVIHVIDWIIKPNDNDWCDDVIFPR</sequence>
<dbReference type="SMART" id="SM00554">
    <property type="entry name" value="FAS1"/>
    <property type="match status" value="2"/>
</dbReference>
<dbReference type="FunFam" id="2.30.180.10:FF:000032">
    <property type="entry name" value="Fasciclin domain-containing protein, putative"/>
    <property type="match status" value="1"/>
</dbReference>
<reference evidence="4" key="2">
    <citation type="submission" date="2015-06" db="UniProtKB">
        <authorList>
            <consortium name="EnsemblMetazoa"/>
        </authorList>
    </citation>
    <scope>IDENTIFICATION</scope>
</reference>
<dbReference type="PANTHER" id="PTHR10900:SF124">
    <property type="entry name" value="FI05614P"/>
    <property type="match status" value="1"/>
</dbReference>
<dbReference type="InterPro" id="IPR050904">
    <property type="entry name" value="Adhesion/Biosynth-related"/>
</dbReference>
<dbReference type="OrthoDB" id="286301at2759"/>
<feature type="domain" description="FAS1" evidence="3">
    <location>
        <begin position="502"/>
        <end position="638"/>
    </location>
</feature>
<dbReference type="Proteomes" id="UP000015104">
    <property type="component" value="Unassembled WGS sequence"/>
</dbReference>
<organism evidence="4 5">
    <name type="scientific">Tetranychus urticae</name>
    <name type="common">Two-spotted spider mite</name>
    <dbReference type="NCBI Taxonomy" id="32264"/>
    <lineage>
        <taxon>Eukaryota</taxon>
        <taxon>Metazoa</taxon>
        <taxon>Ecdysozoa</taxon>
        <taxon>Arthropoda</taxon>
        <taxon>Chelicerata</taxon>
        <taxon>Arachnida</taxon>
        <taxon>Acari</taxon>
        <taxon>Acariformes</taxon>
        <taxon>Trombidiformes</taxon>
        <taxon>Prostigmata</taxon>
        <taxon>Eleutherengona</taxon>
        <taxon>Raphignathae</taxon>
        <taxon>Tetranychoidea</taxon>
        <taxon>Tetranychidae</taxon>
        <taxon>Tetranychus</taxon>
    </lineage>
</organism>
<dbReference type="Pfam" id="PF02469">
    <property type="entry name" value="Fasciclin"/>
    <property type="match status" value="2"/>
</dbReference>
<dbReference type="InterPro" id="IPR036378">
    <property type="entry name" value="FAS1_dom_sf"/>
</dbReference>
<dbReference type="PROSITE" id="PS50213">
    <property type="entry name" value="FAS1"/>
    <property type="match status" value="2"/>
</dbReference>
<evidence type="ECO:0000256" key="1">
    <source>
        <dbReference type="SAM" id="MobiDB-lite"/>
    </source>
</evidence>
<dbReference type="Gene3D" id="2.30.180.10">
    <property type="entry name" value="FAS1 domain"/>
    <property type="match status" value="2"/>
</dbReference>
<feature type="region of interest" description="Disordered" evidence="1">
    <location>
        <begin position="37"/>
        <end position="58"/>
    </location>
</feature>
<dbReference type="GO" id="GO:0005615">
    <property type="term" value="C:extracellular space"/>
    <property type="evidence" value="ECO:0007669"/>
    <property type="project" value="TreeGrafter"/>
</dbReference>
<feature type="compositionally biased region" description="Acidic residues" evidence="1">
    <location>
        <begin position="427"/>
        <end position="442"/>
    </location>
</feature>